<feature type="transmembrane region" description="Helical" evidence="1">
    <location>
        <begin position="276"/>
        <end position="298"/>
    </location>
</feature>
<accession>A0A6V7HCW9</accession>
<proteinExistence type="predicted"/>
<dbReference type="OrthoDB" id="10071013at2759"/>
<evidence type="ECO:0000256" key="1">
    <source>
        <dbReference type="SAM" id="Phobius"/>
    </source>
</evidence>
<keyword evidence="1" id="KW-0812">Transmembrane</keyword>
<keyword evidence="3" id="KW-1185">Reference proteome</keyword>
<keyword evidence="1" id="KW-1133">Transmembrane helix</keyword>
<feature type="non-terminal residue" evidence="2">
    <location>
        <position position="1"/>
    </location>
</feature>
<feature type="non-terminal residue" evidence="2">
    <location>
        <position position="319"/>
    </location>
</feature>
<reference evidence="2" key="1">
    <citation type="submission" date="2020-07" db="EMBL/GenBank/DDBJ databases">
        <authorList>
            <person name="Nazaruddin N."/>
        </authorList>
    </citation>
    <scope>NUCLEOTIDE SEQUENCE</scope>
</reference>
<gene>
    <name evidence="2" type="ORF">MHI_LOCUS628304</name>
</gene>
<evidence type="ECO:0000313" key="3">
    <source>
        <dbReference type="Proteomes" id="UP000752696"/>
    </source>
</evidence>
<name>A0A6V7HCW9_9HYME</name>
<comment type="caution">
    <text evidence="2">The sequence shown here is derived from an EMBL/GenBank/DDBJ whole genome shotgun (WGS) entry which is preliminary data.</text>
</comment>
<keyword evidence="1" id="KW-0472">Membrane</keyword>
<protein>
    <submittedName>
        <fullName evidence="2">Uncharacterized protein</fullName>
    </submittedName>
</protein>
<dbReference type="AlphaFoldDB" id="A0A6V7HCW9"/>
<dbReference type="Proteomes" id="UP000752696">
    <property type="component" value="Unassembled WGS sequence"/>
</dbReference>
<sequence length="319" mass="35892">FSTTSRITKYNSIIEIMSFFIKQKFYKLILFIWLTSILTLSISDEIKTDGDMTLMLTLNTNFTDRNSKTEHRTSSLIQFMPESVNSTKTRNKNATPLIAGEGGPIPIVSIIKPIPTESYKYVTNVADNLNIQTNLLKDDDVSDVKEKNITSKIISRKGAINNVSSSKIILSDDTKSIIKSSTIANIHNIEKIVNDLKSNVTEKYISNASSITVNNIFHFTNTTPQRLSTNVPITPSLIQEHKPKPTATVIEPNSDKQAFIPRTKGSHLGMPKKIDYVLPVIVILIALPVLGAIVFMLYKQGRDCWDKRHYRRMDFLIDG</sequence>
<evidence type="ECO:0000313" key="2">
    <source>
        <dbReference type="EMBL" id="CAD1476224.1"/>
    </source>
</evidence>
<organism evidence="2 3">
    <name type="scientific">Heterotrigona itama</name>
    <dbReference type="NCBI Taxonomy" id="395501"/>
    <lineage>
        <taxon>Eukaryota</taxon>
        <taxon>Metazoa</taxon>
        <taxon>Ecdysozoa</taxon>
        <taxon>Arthropoda</taxon>
        <taxon>Hexapoda</taxon>
        <taxon>Insecta</taxon>
        <taxon>Pterygota</taxon>
        <taxon>Neoptera</taxon>
        <taxon>Endopterygota</taxon>
        <taxon>Hymenoptera</taxon>
        <taxon>Apocrita</taxon>
        <taxon>Aculeata</taxon>
        <taxon>Apoidea</taxon>
        <taxon>Anthophila</taxon>
        <taxon>Apidae</taxon>
        <taxon>Heterotrigona</taxon>
    </lineage>
</organism>
<dbReference type="EMBL" id="CAJDYZ010009141">
    <property type="protein sequence ID" value="CAD1476224.1"/>
    <property type="molecule type" value="Genomic_DNA"/>
</dbReference>